<evidence type="ECO:0000256" key="2">
    <source>
        <dbReference type="SAM" id="MobiDB-lite"/>
    </source>
</evidence>
<feature type="region of interest" description="Disordered" evidence="2">
    <location>
        <begin position="572"/>
        <end position="600"/>
    </location>
</feature>
<dbReference type="InterPro" id="IPR000719">
    <property type="entry name" value="Prot_kinase_dom"/>
</dbReference>
<feature type="compositionally biased region" description="Basic and acidic residues" evidence="2">
    <location>
        <begin position="321"/>
        <end position="339"/>
    </location>
</feature>
<feature type="compositionally biased region" description="Basic and acidic residues" evidence="2">
    <location>
        <begin position="540"/>
        <end position="549"/>
    </location>
</feature>
<dbReference type="EMBL" id="JADGIZ020000007">
    <property type="protein sequence ID" value="KAL2918246.1"/>
    <property type="molecule type" value="Genomic_DNA"/>
</dbReference>
<dbReference type="EC" id="2.7.11.1" evidence="1"/>
<feature type="region of interest" description="Disordered" evidence="2">
    <location>
        <begin position="630"/>
        <end position="666"/>
    </location>
</feature>
<dbReference type="InterPro" id="IPR050235">
    <property type="entry name" value="CK1_Ser-Thr_kinase"/>
</dbReference>
<comment type="caution">
    <text evidence="4">The sequence shown here is derived from an EMBL/GenBank/DDBJ whole genome shotgun (WGS) entry which is preliminary data.</text>
</comment>
<evidence type="ECO:0000259" key="3">
    <source>
        <dbReference type="PROSITE" id="PS50011"/>
    </source>
</evidence>
<sequence length="681" mass="72999">MTGNRHVAIKLESPQCKKPVLKLEVSIIQRMQASPYACSFVAYGRFIPPLAADDALGSQEETQSLTYSFMVMELLGPNVSDLRKKAGGKFSMATTALLARQMVRAIEAIHSIGFLHRDIKPGNFCIAPPKSEHVDAHNRPRCFLIDFGLSRRYLSTSGKVREPRSKVGFRGTARYASVAAHSGAELCRADDLWSLFYMVVEFLTGTLPWKGKEKDRIGTLKHAWTNAGLVSGQPVQMLDLYAYITSLSYTTKPDYDYICSLFDDMFRDSDQMPAAAAAGFNATMHSHMIIGGEFGDLSNNFGQAGMSGIFLKCDIGEAGPHDHDDARDAEFEDDHRGCEPDEDDGDDDQVLVDEGDDAIGQVAVEHKQQLSESMSQGLPSHSSAARMLTAEQQSGQMSIPLGTNNRRADLRGAVECNGNSGDSAARDRSGSLFAEYDQFSTRAVVDVVTGSAALRSSASVPSSSDPNNAHMSSGSAQVVEMWKPPPEPGVVGTSPNAAPISALSASASAESAGSSATAPPSSSALDKRESKQSRHKSHPRQAEQQRPEHGASSQTLPIKHSVHFALQTLTDGPTSKKAAAEKSAAVAARKSNGSMRSSATATQDSLLRARQALLSASSSTTAAILSATATPSMTPPASISPSASSDAMGTIMQPRPPKTRPPLMVSPLQHFRLRRFRILQN</sequence>
<feature type="compositionally biased region" description="Polar residues" evidence="2">
    <location>
        <begin position="465"/>
        <end position="476"/>
    </location>
</feature>
<feature type="region of interest" description="Disordered" evidence="2">
    <location>
        <begin position="321"/>
        <end position="351"/>
    </location>
</feature>
<dbReference type="PANTHER" id="PTHR11909">
    <property type="entry name" value="CASEIN KINASE-RELATED"/>
    <property type="match status" value="1"/>
</dbReference>
<dbReference type="PROSITE" id="PS00108">
    <property type="entry name" value="PROTEIN_KINASE_ST"/>
    <property type="match status" value="1"/>
</dbReference>
<keyword evidence="5" id="KW-1185">Reference proteome</keyword>
<proteinExistence type="predicted"/>
<protein>
    <recommendedName>
        <fullName evidence="1">non-specific serine/threonine protein kinase</fullName>
        <ecNumber evidence="1">2.7.11.1</ecNumber>
    </recommendedName>
</protein>
<dbReference type="InterPro" id="IPR011009">
    <property type="entry name" value="Kinase-like_dom_sf"/>
</dbReference>
<feature type="compositionally biased region" description="Low complexity" evidence="2">
    <location>
        <begin position="575"/>
        <end position="591"/>
    </location>
</feature>
<feature type="compositionally biased region" description="Acidic residues" evidence="2">
    <location>
        <begin position="340"/>
        <end position="351"/>
    </location>
</feature>
<name>A0ABR4NFF2_9FUNG</name>
<evidence type="ECO:0000313" key="5">
    <source>
        <dbReference type="Proteomes" id="UP001527925"/>
    </source>
</evidence>
<dbReference type="Proteomes" id="UP001527925">
    <property type="component" value="Unassembled WGS sequence"/>
</dbReference>
<dbReference type="SMART" id="SM00220">
    <property type="entry name" value="S_TKc"/>
    <property type="match status" value="1"/>
</dbReference>
<gene>
    <name evidence="4" type="ORF">HK105_202173</name>
</gene>
<accession>A0ABR4NFF2</accession>
<feature type="compositionally biased region" description="Low complexity" evidence="2">
    <location>
        <begin position="494"/>
        <end position="524"/>
    </location>
</feature>
<reference evidence="4 5" key="1">
    <citation type="submission" date="2023-09" db="EMBL/GenBank/DDBJ databases">
        <title>Pangenome analysis of Batrachochytrium dendrobatidis and related Chytrids.</title>
        <authorList>
            <person name="Yacoub M.N."/>
            <person name="Stajich J.E."/>
            <person name="James T.Y."/>
        </authorList>
    </citation>
    <scope>NUCLEOTIDE SEQUENCE [LARGE SCALE GENOMIC DNA]</scope>
    <source>
        <strain evidence="4 5">JEL0888</strain>
    </source>
</reference>
<dbReference type="Pfam" id="PF00069">
    <property type="entry name" value="Pkinase"/>
    <property type="match status" value="1"/>
</dbReference>
<dbReference type="PROSITE" id="PS50011">
    <property type="entry name" value="PROTEIN_KINASE_DOM"/>
    <property type="match status" value="1"/>
</dbReference>
<evidence type="ECO:0000313" key="4">
    <source>
        <dbReference type="EMBL" id="KAL2918246.1"/>
    </source>
</evidence>
<dbReference type="InterPro" id="IPR008271">
    <property type="entry name" value="Ser/Thr_kinase_AS"/>
</dbReference>
<feature type="region of interest" description="Disordered" evidence="2">
    <location>
        <begin position="456"/>
        <end position="554"/>
    </location>
</feature>
<organism evidence="4 5">
    <name type="scientific">Polyrhizophydium stewartii</name>
    <dbReference type="NCBI Taxonomy" id="2732419"/>
    <lineage>
        <taxon>Eukaryota</taxon>
        <taxon>Fungi</taxon>
        <taxon>Fungi incertae sedis</taxon>
        <taxon>Chytridiomycota</taxon>
        <taxon>Chytridiomycota incertae sedis</taxon>
        <taxon>Chytridiomycetes</taxon>
        <taxon>Rhizophydiales</taxon>
        <taxon>Rhizophydiales incertae sedis</taxon>
        <taxon>Polyrhizophydium</taxon>
    </lineage>
</organism>
<dbReference type="SUPFAM" id="SSF56112">
    <property type="entry name" value="Protein kinase-like (PK-like)"/>
    <property type="match status" value="1"/>
</dbReference>
<feature type="compositionally biased region" description="Low complexity" evidence="2">
    <location>
        <begin position="630"/>
        <end position="645"/>
    </location>
</feature>
<dbReference type="Gene3D" id="1.10.510.10">
    <property type="entry name" value="Transferase(Phosphotransferase) domain 1"/>
    <property type="match status" value="1"/>
</dbReference>
<feature type="domain" description="Protein kinase" evidence="3">
    <location>
        <begin position="1"/>
        <end position="266"/>
    </location>
</feature>
<evidence type="ECO:0000256" key="1">
    <source>
        <dbReference type="ARBA" id="ARBA00012513"/>
    </source>
</evidence>